<dbReference type="Gene3D" id="2.60.120.200">
    <property type="match status" value="1"/>
</dbReference>
<dbReference type="Pfam" id="PF13385">
    <property type="entry name" value="Laminin_G_3"/>
    <property type="match status" value="1"/>
</dbReference>
<evidence type="ECO:0000256" key="1">
    <source>
        <dbReference type="SAM" id="MobiDB-lite"/>
    </source>
</evidence>
<dbReference type="EMBL" id="LAZR01034156">
    <property type="protein sequence ID" value="KKL46100.1"/>
    <property type="molecule type" value="Genomic_DNA"/>
</dbReference>
<feature type="region of interest" description="Disordered" evidence="1">
    <location>
        <begin position="405"/>
        <end position="469"/>
    </location>
</feature>
<dbReference type="InterPro" id="IPR013320">
    <property type="entry name" value="ConA-like_dom_sf"/>
</dbReference>
<evidence type="ECO:0000313" key="2">
    <source>
        <dbReference type="EMBL" id="KKL46100.1"/>
    </source>
</evidence>
<organism evidence="2">
    <name type="scientific">marine sediment metagenome</name>
    <dbReference type="NCBI Taxonomy" id="412755"/>
    <lineage>
        <taxon>unclassified sequences</taxon>
        <taxon>metagenomes</taxon>
        <taxon>ecological metagenomes</taxon>
    </lineage>
</organism>
<comment type="caution">
    <text evidence="2">The sequence shown here is derived from an EMBL/GenBank/DDBJ whole genome shotgun (WGS) entry which is preliminary data.</text>
</comment>
<dbReference type="SUPFAM" id="SSF49899">
    <property type="entry name" value="Concanavalin A-like lectins/glucanases"/>
    <property type="match status" value="1"/>
</dbReference>
<protein>
    <recommendedName>
        <fullName evidence="3">LamG-like jellyroll fold domain-containing protein</fullName>
    </recommendedName>
</protein>
<accession>A0A0F9EME7</accession>
<reference evidence="2" key="1">
    <citation type="journal article" date="2015" name="Nature">
        <title>Complex archaea that bridge the gap between prokaryotes and eukaryotes.</title>
        <authorList>
            <person name="Spang A."/>
            <person name="Saw J.H."/>
            <person name="Jorgensen S.L."/>
            <person name="Zaremba-Niedzwiedzka K."/>
            <person name="Martijn J."/>
            <person name="Lind A.E."/>
            <person name="van Eijk R."/>
            <person name="Schleper C."/>
            <person name="Guy L."/>
            <person name="Ettema T.J."/>
        </authorList>
    </citation>
    <scope>NUCLEOTIDE SEQUENCE</scope>
</reference>
<feature type="compositionally biased region" description="Basic and acidic residues" evidence="1">
    <location>
        <begin position="420"/>
        <end position="444"/>
    </location>
</feature>
<feature type="compositionally biased region" description="Gly residues" evidence="1">
    <location>
        <begin position="445"/>
        <end position="454"/>
    </location>
</feature>
<sequence length="469" mass="50451">MVWTPQASPSGDWTKLPKAVTLVSGLVSHWRLDEDSGTRFDAHGPNDLTPSNGVGNGAGKIGDAVQLVSANQDHLVSALNPSVPSGNVDFTIVSWFLLDTKVNFPDIFAKGPDVGGAAGYEYDFFYSTGVRLLTFAVTFPNGLLSDLVRATSFGEPPTGQFIFAICRHDSVAQTMSIQINDGAVDSVSKSVTTQPTAGTGRLSMGAFDPLGFPNFHFDGKIDSPSIYDRVLTAQEGSALYNNGDGLDFLWSSVAVPESVWIEALKHAAGLEFAELAADRNAAEQLAIDGATQAKLGAEVARGAHLARLQAELAQREPEWKKEAANDIELYSESAWYYLFHDASFKPSNWDYLLDWNNSLGRDGWDTALFAGKWVFGTIGVVAKYVPPAAARSGRHAGDQGWLGIAKRRHGRRPATNTQGFDRRHPRGEGLFRERRTEDHSRGPGDRGGCPGGVATGRRGLSAGAQAGRD</sequence>
<dbReference type="AlphaFoldDB" id="A0A0F9EME7"/>
<evidence type="ECO:0008006" key="3">
    <source>
        <dbReference type="Google" id="ProtNLM"/>
    </source>
</evidence>
<name>A0A0F9EME7_9ZZZZ</name>
<gene>
    <name evidence="2" type="ORF">LCGC14_2349010</name>
</gene>
<proteinExistence type="predicted"/>
<feature type="non-terminal residue" evidence="2">
    <location>
        <position position="469"/>
    </location>
</feature>